<feature type="transmembrane region" description="Helical" evidence="8">
    <location>
        <begin position="106"/>
        <end position="127"/>
    </location>
</feature>
<dbReference type="InterPro" id="IPR027469">
    <property type="entry name" value="Cation_efflux_TMD_sf"/>
</dbReference>
<dbReference type="STRING" id="930991.A0A0D0E7F8"/>
<feature type="transmembrane region" description="Helical" evidence="8">
    <location>
        <begin position="133"/>
        <end position="154"/>
    </location>
</feature>
<dbReference type="Proteomes" id="UP000054538">
    <property type="component" value="Unassembled WGS sequence"/>
</dbReference>
<dbReference type="PANTHER" id="PTHR43840">
    <property type="entry name" value="MITOCHONDRIAL METAL TRANSPORTER 1-RELATED"/>
    <property type="match status" value="1"/>
</dbReference>
<dbReference type="InterPro" id="IPR058533">
    <property type="entry name" value="Cation_efflux_TM"/>
</dbReference>
<keyword evidence="5" id="KW-0406">Ion transport</keyword>
<dbReference type="InterPro" id="IPR050291">
    <property type="entry name" value="CDF_Transporter"/>
</dbReference>
<feature type="transmembrane region" description="Helical" evidence="8">
    <location>
        <begin position="175"/>
        <end position="194"/>
    </location>
</feature>
<evidence type="ECO:0000256" key="3">
    <source>
        <dbReference type="ARBA" id="ARBA00022692"/>
    </source>
</evidence>
<accession>A0A0D0E7F8</accession>
<dbReference type="FunFam" id="3.30.70.1350:FF:000001">
    <property type="entry name" value="Metal tolerance protein 11"/>
    <property type="match status" value="1"/>
</dbReference>
<dbReference type="Pfam" id="PF01545">
    <property type="entry name" value="Cation_efflux"/>
    <property type="match status" value="1"/>
</dbReference>
<evidence type="ECO:0008006" key="13">
    <source>
        <dbReference type="Google" id="ProtNLM"/>
    </source>
</evidence>
<dbReference type="InterPro" id="IPR027470">
    <property type="entry name" value="Cation_efflux_CTD"/>
</dbReference>
<dbReference type="OrthoDB" id="78296at2759"/>
<protein>
    <recommendedName>
        <fullName evidence="13">Cation efflux protein cytoplasmic domain-containing protein</fullName>
    </recommendedName>
</protein>
<feature type="domain" description="Cation efflux protein transmembrane" evidence="9">
    <location>
        <begin position="108"/>
        <end position="296"/>
    </location>
</feature>
<dbReference type="SUPFAM" id="SSF160240">
    <property type="entry name" value="Cation efflux protein cytoplasmic domain-like"/>
    <property type="match status" value="1"/>
</dbReference>
<dbReference type="NCBIfam" id="TIGR01297">
    <property type="entry name" value="CDF"/>
    <property type="match status" value="1"/>
</dbReference>
<evidence type="ECO:0000313" key="11">
    <source>
        <dbReference type="EMBL" id="KIK97689.1"/>
    </source>
</evidence>
<evidence type="ECO:0000313" key="12">
    <source>
        <dbReference type="Proteomes" id="UP000054538"/>
    </source>
</evidence>
<keyword evidence="2" id="KW-0813">Transport</keyword>
<dbReference type="InterPro" id="IPR002524">
    <property type="entry name" value="Cation_efflux"/>
</dbReference>
<dbReference type="Gene3D" id="1.20.1510.10">
    <property type="entry name" value="Cation efflux protein transmembrane domain"/>
    <property type="match status" value="1"/>
</dbReference>
<evidence type="ECO:0000256" key="4">
    <source>
        <dbReference type="ARBA" id="ARBA00022989"/>
    </source>
</evidence>
<evidence type="ECO:0000259" key="9">
    <source>
        <dbReference type="Pfam" id="PF01545"/>
    </source>
</evidence>
<dbReference type="SUPFAM" id="SSF161111">
    <property type="entry name" value="Cation efflux protein transmembrane domain-like"/>
    <property type="match status" value="1"/>
</dbReference>
<evidence type="ECO:0000256" key="6">
    <source>
        <dbReference type="ARBA" id="ARBA00023136"/>
    </source>
</evidence>
<dbReference type="Gene3D" id="3.30.70.1350">
    <property type="entry name" value="Cation efflux protein, cytoplasmic domain"/>
    <property type="match status" value="1"/>
</dbReference>
<evidence type="ECO:0000256" key="8">
    <source>
        <dbReference type="SAM" id="Phobius"/>
    </source>
</evidence>
<evidence type="ECO:0000256" key="5">
    <source>
        <dbReference type="ARBA" id="ARBA00023065"/>
    </source>
</evidence>
<dbReference type="InParanoid" id="A0A0D0E7F8"/>
<feature type="transmembrane region" description="Helical" evidence="8">
    <location>
        <begin position="214"/>
        <end position="232"/>
    </location>
</feature>
<dbReference type="InterPro" id="IPR036837">
    <property type="entry name" value="Cation_efflux_CTD_sf"/>
</dbReference>
<gene>
    <name evidence="11" type="ORF">PAXRUDRAFT_824694</name>
</gene>
<proteinExistence type="predicted"/>
<keyword evidence="3 8" id="KW-0812">Transmembrane</keyword>
<dbReference type="PANTHER" id="PTHR43840:SF12">
    <property type="entry name" value="CATION DIFFUSION FACILITATOR 1 (AFU_ORTHOLOGUE AFUA_1G14440)"/>
    <property type="match status" value="1"/>
</dbReference>
<comment type="subcellular location">
    <subcellularLocation>
        <location evidence="1">Endomembrane system</location>
        <topology evidence="1">Multi-pass membrane protein</topology>
    </subcellularLocation>
</comment>
<feature type="region of interest" description="Disordered" evidence="7">
    <location>
        <begin position="1"/>
        <end position="42"/>
    </location>
</feature>
<dbReference type="GO" id="GO:0098771">
    <property type="term" value="P:inorganic ion homeostasis"/>
    <property type="evidence" value="ECO:0007669"/>
    <property type="project" value="UniProtKB-ARBA"/>
</dbReference>
<dbReference type="GO" id="GO:0008324">
    <property type="term" value="F:monoatomic cation transmembrane transporter activity"/>
    <property type="evidence" value="ECO:0007669"/>
    <property type="project" value="InterPro"/>
</dbReference>
<feature type="compositionally biased region" description="Polar residues" evidence="7">
    <location>
        <begin position="7"/>
        <end position="22"/>
    </location>
</feature>
<dbReference type="GO" id="GO:0030003">
    <property type="term" value="P:intracellular monoatomic cation homeostasis"/>
    <property type="evidence" value="ECO:0007669"/>
    <property type="project" value="UniProtKB-ARBA"/>
</dbReference>
<keyword evidence="12" id="KW-1185">Reference proteome</keyword>
<dbReference type="FunFam" id="1.20.1510.10:FF:000005">
    <property type="entry name" value="Putative Cation diffusion facilitator 1"/>
    <property type="match status" value="1"/>
</dbReference>
<reference evidence="11 12" key="1">
    <citation type="submission" date="2014-04" db="EMBL/GenBank/DDBJ databases">
        <authorList>
            <consortium name="DOE Joint Genome Institute"/>
            <person name="Kuo A."/>
            <person name="Kohler A."/>
            <person name="Jargeat P."/>
            <person name="Nagy L.G."/>
            <person name="Floudas D."/>
            <person name="Copeland A."/>
            <person name="Barry K.W."/>
            <person name="Cichocki N."/>
            <person name="Veneault-Fourrey C."/>
            <person name="LaButti K."/>
            <person name="Lindquist E.A."/>
            <person name="Lipzen A."/>
            <person name="Lundell T."/>
            <person name="Morin E."/>
            <person name="Murat C."/>
            <person name="Sun H."/>
            <person name="Tunlid A."/>
            <person name="Henrissat B."/>
            <person name="Grigoriev I.V."/>
            <person name="Hibbett D.S."/>
            <person name="Martin F."/>
            <person name="Nordberg H.P."/>
            <person name="Cantor M.N."/>
            <person name="Hua S.X."/>
        </authorList>
    </citation>
    <scope>NUCLEOTIDE SEQUENCE [LARGE SCALE GENOMIC DNA]</scope>
    <source>
        <strain evidence="11 12">Ve08.2h10</strain>
    </source>
</reference>
<feature type="domain" description="Cation efflux protein cytoplasmic" evidence="10">
    <location>
        <begin position="321"/>
        <end position="381"/>
    </location>
</feature>
<dbReference type="HOGENOM" id="CLU_013430_2_2_1"/>
<sequence length="393" mass="44228">MSKRIPTASQSTPPELHQATQENQDDDVEMDPQGRTAKHLDPYMFRDGFKTDDELSQLRRRHKTGKHLEKYHRKQNDLINSLLKSMDDHTKEAKEDEEASRLAIKIAVWASLIANSSLCVLQLYAAISAVSLSLIATGIDACFDFGSNLFLYFIHKQAVKMDLNKWPVGGARLETIGNIVYSSLMSSVNLVVIVESVRSLMSQETDKSFHVGSILAVAAALGIKSILFIYCYGLRSKSSQVHVLWEDHRNDIFINGFGILMSAGGSKLRWWLDPVGAILIAAGVVIVWVRTIYVQFGLLAGKSAPKEFLQLVIYKAMTFSEEIDKIDTVRAYHSGPDYFVEVDIVMEASTPLWKAHDISQQLQDKLEELPNVERAFVHVDHETTHSPEHRKMV</sequence>
<evidence type="ECO:0000256" key="1">
    <source>
        <dbReference type="ARBA" id="ARBA00004127"/>
    </source>
</evidence>
<dbReference type="EMBL" id="KN824925">
    <property type="protein sequence ID" value="KIK97689.1"/>
    <property type="molecule type" value="Genomic_DNA"/>
</dbReference>
<feature type="transmembrane region" description="Helical" evidence="8">
    <location>
        <begin position="278"/>
        <end position="300"/>
    </location>
</feature>
<dbReference type="AlphaFoldDB" id="A0A0D0E7F8"/>
<evidence type="ECO:0000256" key="2">
    <source>
        <dbReference type="ARBA" id="ARBA00022448"/>
    </source>
</evidence>
<dbReference type="Pfam" id="PF16916">
    <property type="entry name" value="ZT_dimer"/>
    <property type="match status" value="1"/>
</dbReference>
<keyword evidence="4 8" id="KW-1133">Transmembrane helix</keyword>
<dbReference type="GO" id="GO:0012505">
    <property type="term" value="C:endomembrane system"/>
    <property type="evidence" value="ECO:0007669"/>
    <property type="project" value="UniProtKB-SubCell"/>
</dbReference>
<reference evidence="12" key="2">
    <citation type="submission" date="2015-01" db="EMBL/GenBank/DDBJ databases">
        <title>Evolutionary Origins and Diversification of the Mycorrhizal Mutualists.</title>
        <authorList>
            <consortium name="DOE Joint Genome Institute"/>
            <consortium name="Mycorrhizal Genomics Consortium"/>
            <person name="Kohler A."/>
            <person name="Kuo A."/>
            <person name="Nagy L.G."/>
            <person name="Floudas D."/>
            <person name="Copeland A."/>
            <person name="Barry K.W."/>
            <person name="Cichocki N."/>
            <person name="Veneault-Fourrey C."/>
            <person name="LaButti K."/>
            <person name="Lindquist E.A."/>
            <person name="Lipzen A."/>
            <person name="Lundell T."/>
            <person name="Morin E."/>
            <person name="Murat C."/>
            <person name="Riley R."/>
            <person name="Ohm R."/>
            <person name="Sun H."/>
            <person name="Tunlid A."/>
            <person name="Henrissat B."/>
            <person name="Grigoriev I.V."/>
            <person name="Hibbett D.S."/>
            <person name="Martin F."/>
        </authorList>
    </citation>
    <scope>NUCLEOTIDE SEQUENCE [LARGE SCALE GENOMIC DNA]</scope>
    <source>
        <strain evidence="12">Ve08.2h10</strain>
    </source>
</reference>
<evidence type="ECO:0000256" key="7">
    <source>
        <dbReference type="SAM" id="MobiDB-lite"/>
    </source>
</evidence>
<dbReference type="GO" id="GO:0016020">
    <property type="term" value="C:membrane"/>
    <property type="evidence" value="ECO:0007669"/>
    <property type="project" value="InterPro"/>
</dbReference>
<organism evidence="11 12">
    <name type="scientific">Paxillus rubicundulus Ve08.2h10</name>
    <dbReference type="NCBI Taxonomy" id="930991"/>
    <lineage>
        <taxon>Eukaryota</taxon>
        <taxon>Fungi</taxon>
        <taxon>Dikarya</taxon>
        <taxon>Basidiomycota</taxon>
        <taxon>Agaricomycotina</taxon>
        <taxon>Agaricomycetes</taxon>
        <taxon>Agaricomycetidae</taxon>
        <taxon>Boletales</taxon>
        <taxon>Paxilineae</taxon>
        <taxon>Paxillaceae</taxon>
        <taxon>Paxillus</taxon>
    </lineage>
</organism>
<name>A0A0D0E7F8_9AGAM</name>
<keyword evidence="6 8" id="KW-0472">Membrane</keyword>
<evidence type="ECO:0000259" key="10">
    <source>
        <dbReference type="Pfam" id="PF16916"/>
    </source>
</evidence>